<gene>
    <name evidence="1" type="ORF">SAMN04488018_13312</name>
</gene>
<dbReference type="GeneID" id="82258785"/>
<dbReference type="AlphaFoldDB" id="A0A1H6YKF2"/>
<organism evidence="1 2">
    <name type="scientific">Myroides marinus</name>
    <dbReference type="NCBI Taxonomy" id="703342"/>
    <lineage>
        <taxon>Bacteria</taxon>
        <taxon>Pseudomonadati</taxon>
        <taxon>Bacteroidota</taxon>
        <taxon>Flavobacteriia</taxon>
        <taxon>Flavobacteriales</taxon>
        <taxon>Flavobacteriaceae</taxon>
        <taxon>Myroides</taxon>
    </lineage>
</organism>
<proteinExistence type="predicted"/>
<reference evidence="1 2" key="1">
    <citation type="submission" date="2016-10" db="EMBL/GenBank/DDBJ databases">
        <authorList>
            <person name="de Groot N.N."/>
        </authorList>
    </citation>
    <scope>NUCLEOTIDE SEQUENCE [LARGE SCALE GENOMIC DNA]</scope>
    <source>
        <strain evidence="1 2">DSM 23048</strain>
    </source>
</reference>
<sequence>MKTKECYSVLVPLINLILTGIKEVIIVNEFIKLSEGYKSSMQEYAQAKQSKHFYQCIHQFLESITQQQKANIIKIIVENDVLLTTAIFSTHIESKKPINNNQDNKAEFNKMMFEFLNGINTDPVIYRVLYLYLENLHRLKIKEFSITKVEYERVLKFNAQVRTNEDILSMFNFE</sequence>
<dbReference type="EMBL" id="FNYS01000033">
    <property type="protein sequence ID" value="SEJ40324.1"/>
    <property type="molecule type" value="Genomic_DNA"/>
</dbReference>
<name>A0A1H6YKF2_9FLAO</name>
<accession>A0A1H6YKF2</accession>
<evidence type="ECO:0000313" key="2">
    <source>
        <dbReference type="Proteomes" id="UP000183077"/>
    </source>
</evidence>
<dbReference type="Proteomes" id="UP000183077">
    <property type="component" value="Unassembled WGS sequence"/>
</dbReference>
<protein>
    <submittedName>
        <fullName evidence="1">Uncharacterized protein</fullName>
    </submittedName>
</protein>
<evidence type="ECO:0000313" key="1">
    <source>
        <dbReference type="EMBL" id="SEJ40324.1"/>
    </source>
</evidence>
<dbReference type="RefSeq" id="WP_143061457.1">
    <property type="nucleotide sequence ID" value="NZ_FNYS01000033.1"/>
</dbReference>